<dbReference type="GO" id="GO:0012505">
    <property type="term" value="C:endomembrane system"/>
    <property type="evidence" value="ECO:0007669"/>
    <property type="project" value="TreeGrafter"/>
</dbReference>
<dbReference type="STRING" id="983967.A0A1E4SZY3"/>
<dbReference type="InterPro" id="IPR006012">
    <property type="entry name" value="Syntaxin/epimorphin_CS"/>
</dbReference>
<dbReference type="GO" id="GO:0006896">
    <property type="term" value="P:Golgi to vacuole transport"/>
    <property type="evidence" value="ECO:0007669"/>
    <property type="project" value="TreeGrafter"/>
</dbReference>
<keyword evidence="3" id="KW-1133">Transmembrane helix</keyword>
<gene>
    <name evidence="5" type="ORF">CANARDRAFT_176470</name>
</gene>
<dbReference type="GO" id="GO:0031201">
    <property type="term" value="C:SNARE complex"/>
    <property type="evidence" value="ECO:0007669"/>
    <property type="project" value="TreeGrafter"/>
</dbReference>
<dbReference type="Pfam" id="PF14523">
    <property type="entry name" value="Syntaxin_2"/>
    <property type="match status" value="1"/>
</dbReference>
<dbReference type="Gene3D" id="1.20.5.110">
    <property type="match status" value="1"/>
</dbReference>
<comment type="similarity">
    <text evidence="1">Belongs to the syntaxin family.</text>
</comment>
<dbReference type="GO" id="GO:0006906">
    <property type="term" value="P:vesicle fusion"/>
    <property type="evidence" value="ECO:0007669"/>
    <property type="project" value="TreeGrafter"/>
</dbReference>
<dbReference type="InterPro" id="IPR010989">
    <property type="entry name" value="SNARE"/>
</dbReference>
<dbReference type="PANTHER" id="PTHR19957">
    <property type="entry name" value="SYNTAXIN"/>
    <property type="match status" value="1"/>
</dbReference>
<dbReference type="AlphaFoldDB" id="A0A1E4SZY3"/>
<dbReference type="GO" id="GO:0000149">
    <property type="term" value="F:SNARE binding"/>
    <property type="evidence" value="ECO:0007669"/>
    <property type="project" value="TreeGrafter"/>
</dbReference>
<dbReference type="Proteomes" id="UP000094801">
    <property type="component" value="Unassembled WGS sequence"/>
</dbReference>
<keyword evidence="3" id="KW-0812">Transmembrane</keyword>
<keyword evidence="3" id="KW-0472">Membrane</keyword>
<evidence type="ECO:0000256" key="3">
    <source>
        <dbReference type="SAM" id="Phobius"/>
    </source>
</evidence>
<dbReference type="GO" id="GO:0006886">
    <property type="term" value="P:intracellular protein transport"/>
    <property type="evidence" value="ECO:0007669"/>
    <property type="project" value="InterPro"/>
</dbReference>
<dbReference type="InterPro" id="IPR006011">
    <property type="entry name" value="Syntaxin_N"/>
</dbReference>
<dbReference type="FunFam" id="1.20.5.110:FF:000059">
    <property type="entry name" value="Related to syntaxin 12"/>
    <property type="match status" value="1"/>
</dbReference>
<dbReference type="OrthoDB" id="364348at2759"/>
<dbReference type="PROSITE" id="PS00914">
    <property type="entry name" value="SYNTAXIN"/>
    <property type="match status" value="1"/>
</dbReference>
<dbReference type="EMBL" id="KV453854">
    <property type="protein sequence ID" value="ODV85063.1"/>
    <property type="molecule type" value="Genomic_DNA"/>
</dbReference>
<dbReference type="PROSITE" id="PS50192">
    <property type="entry name" value="T_SNARE"/>
    <property type="match status" value="1"/>
</dbReference>
<dbReference type="SMART" id="SM00397">
    <property type="entry name" value="t_SNARE"/>
    <property type="match status" value="1"/>
</dbReference>
<dbReference type="GO" id="GO:0005484">
    <property type="term" value="F:SNAP receptor activity"/>
    <property type="evidence" value="ECO:0007669"/>
    <property type="project" value="InterPro"/>
</dbReference>
<dbReference type="SUPFAM" id="SSF47661">
    <property type="entry name" value="t-snare proteins"/>
    <property type="match status" value="1"/>
</dbReference>
<reference evidence="6" key="1">
    <citation type="submission" date="2016-04" db="EMBL/GenBank/DDBJ databases">
        <title>Comparative genomics of biotechnologically important yeasts.</title>
        <authorList>
            <consortium name="DOE Joint Genome Institute"/>
            <person name="Riley R."/>
            <person name="Haridas S."/>
            <person name="Wolfe K.H."/>
            <person name="Lopes M.R."/>
            <person name="Hittinger C.T."/>
            <person name="Goker M."/>
            <person name="Salamov A."/>
            <person name="Wisecaver J."/>
            <person name="Long T.M."/>
            <person name="Aerts A.L."/>
            <person name="Barry K."/>
            <person name="Choi C."/>
            <person name="Clum A."/>
            <person name="Coughlan A.Y."/>
            <person name="Deshpande S."/>
            <person name="Douglass A.P."/>
            <person name="Hanson S.J."/>
            <person name="Klenk H.-P."/>
            <person name="Labutti K."/>
            <person name="Lapidus A."/>
            <person name="Lindquist E."/>
            <person name="Lipzen A."/>
            <person name="Meier-Kolthoff J.P."/>
            <person name="Ohm R.A."/>
            <person name="Otillar R.P."/>
            <person name="Pangilinan J."/>
            <person name="Peng Y."/>
            <person name="Rokas A."/>
            <person name="Rosa C.A."/>
            <person name="Scheuner C."/>
            <person name="Sibirny A.A."/>
            <person name="Slot J.C."/>
            <person name="Stielow J.B."/>
            <person name="Sun H."/>
            <person name="Kurtzman C.P."/>
            <person name="Blackwell M."/>
            <person name="Grigoriev I.V."/>
            <person name="Jeffries T.W."/>
        </authorList>
    </citation>
    <scope>NUCLEOTIDE SEQUENCE [LARGE SCALE GENOMIC DNA]</scope>
    <source>
        <strain evidence="6">NRRL YB-2248</strain>
    </source>
</reference>
<dbReference type="Gene3D" id="1.20.58.70">
    <property type="match status" value="1"/>
</dbReference>
<dbReference type="CDD" id="cd15840">
    <property type="entry name" value="SNARE_Qa"/>
    <property type="match status" value="1"/>
</dbReference>
<feature type="transmembrane region" description="Helical" evidence="3">
    <location>
        <begin position="269"/>
        <end position="288"/>
    </location>
</feature>
<evidence type="ECO:0000256" key="2">
    <source>
        <dbReference type="SAM" id="Coils"/>
    </source>
</evidence>
<organism evidence="5 6">
    <name type="scientific">[Candida] arabinofermentans NRRL YB-2248</name>
    <dbReference type="NCBI Taxonomy" id="983967"/>
    <lineage>
        <taxon>Eukaryota</taxon>
        <taxon>Fungi</taxon>
        <taxon>Dikarya</taxon>
        <taxon>Ascomycota</taxon>
        <taxon>Saccharomycotina</taxon>
        <taxon>Pichiomycetes</taxon>
        <taxon>Pichiales</taxon>
        <taxon>Pichiaceae</taxon>
        <taxon>Ogataea</taxon>
        <taxon>Ogataea/Candida clade</taxon>
    </lineage>
</organism>
<evidence type="ECO:0000259" key="4">
    <source>
        <dbReference type="PROSITE" id="PS50192"/>
    </source>
</evidence>
<keyword evidence="2" id="KW-0175">Coiled coil</keyword>
<dbReference type="GO" id="GO:0048278">
    <property type="term" value="P:vesicle docking"/>
    <property type="evidence" value="ECO:0007669"/>
    <property type="project" value="TreeGrafter"/>
</dbReference>
<sequence length="289" mass="32892">MSFAHFDIEAQRGSSSDDHVSSDTNPDVQILNNISNKLSDWISNISKFDKLHQQLGTRRDNSTLRSTLERLNKSCNKLSDEINTSLDNLKTTSTATTGANPELLFKQEKLRTQCQEVFKNYQLIQRSYNEKIQSVMINEEYSKNEQAQSQMLLSQSNTTDGTATENTPLLPGRTQQQLIIEEQEQAATRQAELDYHSSVISERESAIENIAKGVQDINRIFKDLNEMVHQQGEQIDTIEDNVMTYATTNQLANRELIKADEYQKKKRKWSCILFVALTVVLVIVLAVIS</sequence>
<dbReference type="PANTHER" id="PTHR19957:SF418">
    <property type="entry name" value="SNAP RECEPTOR"/>
    <property type="match status" value="1"/>
</dbReference>
<evidence type="ECO:0000256" key="1">
    <source>
        <dbReference type="ARBA" id="ARBA00009063"/>
    </source>
</evidence>
<feature type="domain" description="T-SNARE coiled-coil homology" evidence="4">
    <location>
        <begin position="197"/>
        <end position="259"/>
    </location>
</feature>
<dbReference type="InterPro" id="IPR045242">
    <property type="entry name" value="Syntaxin"/>
</dbReference>
<accession>A0A1E4SZY3</accession>
<proteinExistence type="inferred from homology"/>
<name>A0A1E4SZY3_9ASCO</name>
<dbReference type="InterPro" id="IPR000727">
    <property type="entry name" value="T_SNARE_dom"/>
</dbReference>
<evidence type="ECO:0000313" key="5">
    <source>
        <dbReference type="EMBL" id="ODV85063.1"/>
    </source>
</evidence>
<protein>
    <recommendedName>
        <fullName evidence="4">t-SNARE coiled-coil homology domain-containing protein</fullName>
    </recommendedName>
</protein>
<evidence type="ECO:0000313" key="6">
    <source>
        <dbReference type="Proteomes" id="UP000094801"/>
    </source>
</evidence>
<feature type="coiled-coil region" evidence="2">
    <location>
        <begin position="61"/>
        <end position="88"/>
    </location>
</feature>
<dbReference type="Pfam" id="PF05739">
    <property type="entry name" value="SNARE"/>
    <property type="match status" value="1"/>
</dbReference>
<keyword evidence="6" id="KW-1185">Reference proteome</keyword>